<feature type="region of interest" description="Disordered" evidence="1">
    <location>
        <begin position="1"/>
        <end position="21"/>
    </location>
</feature>
<evidence type="ECO:0000313" key="2">
    <source>
        <dbReference type="EMBL" id="QHS92772.1"/>
    </source>
</evidence>
<protein>
    <submittedName>
        <fullName evidence="2">Uncharacterized protein</fullName>
    </submittedName>
</protein>
<name>A0A6C0BL72_9ZZZZ</name>
<proteinExistence type="predicted"/>
<dbReference type="EMBL" id="MN739192">
    <property type="protein sequence ID" value="QHS92772.1"/>
    <property type="molecule type" value="Genomic_DNA"/>
</dbReference>
<accession>A0A6C0BL72</accession>
<organism evidence="2">
    <name type="scientific">viral metagenome</name>
    <dbReference type="NCBI Taxonomy" id="1070528"/>
    <lineage>
        <taxon>unclassified sequences</taxon>
        <taxon>metagenomes</taxon>
        <taxon>organismal metagenomes</taxon>
    </lineage>
</organism>
<evidence type="ECO:0000256" key="1">
    <source>
        <dbReference type="SAM" id="MobiDB-lite"/>
    </source>
</evidence>
<dbReference type="AlphaFoldDB" id="A0A6C0BL72"/>
<reference evidence="2" key="1">
    <citation type="journal article" date="2020" name="Nature">
        <title>Giant virus diversity and host interactions through global metagenomics.</title>
        <authorList>
            <person name="Schulz F."/>
            <person name="Roux S."/>
            <person name="Paez-Espino D."/>
            <person name="Jungbluth S."/>
            <person name="Walsh D.A."/>
            <person name="Denef V.J."/>
            <person name="McMahon K.D."/>
            <person name="Konstantinidis K.T."/>
            <person name="Eloe-Fadrosh E.A."/>
            <person name="Kyrpides N.C."/>
            <person name="Woyke T."/>
        </authorList>
    </citation>
    <scope>NUCLEOTIDE SEQUENCE</scope>
    <source>
        <strain evidence="2">GVMAG-M-3300017651-5</strain>
    </source>
</reference>
<sequence>MSHTMNQLELSDDLGNSETISLSSPMDMYTLLRSQERMMNYTIVRRIGMWRDRPILSLVVS</sequence>